<name>A0A7S3F5Y0_9VIRI</name>
<dbReference type="EMBL" id="HBHY01003169">
    <property type="protein sequence ID" value="CAE0128495.1"/>
    <property type="molecule type" value="Transcribed_RNA"/>
</dbReference>
<sequence length="218" mass="24451">MRLPEFLVGTVHVAAGVFRVRTAAALKPADGCTSGAEGYPQLSAKLTHLINDFLLPNLAPALSQRVAALEDALTPETEELLAKGRRLTEQTLDSCQLRRVHREERRLEKCYLAQHMSRWGYVPHKVDETSLAVLTLFAVNQQPDVAHFPVRRHPMDLSYDEFERLLLAVAYHIYVTSGAHKAANDDDVPLLFVEFLGDVLNDIYERAGVLSVHNDRDI</sequence>
<organism evidence="1">
    <name type="scientific">Prasinoderma singulare</name>
    <dbReference type="NCBI Taxonomy" id="676789"/>
    <lineage>
        <taxon>Eukaryota</taxon>
        <taxon>Viridiplantae</taxon>
        <taxon>Prasinodermophyta</taxon>
        <taxon>Prasinodermophyceae</taxon>
        <taxon>Prasinodermales</taxon>
        <taxon>Prasinodermaceae</taxon>
        <taxon>Prasinoderma</taxon>
    </lineage>
</organism>
<gene>
    <name evidence="1" type="ORF">PSIN1315_LOCUS2047</name>
</gene>
<evidence type="ECO:0000313" key="1">
    <source>
        <dbReference type="EMBL" id="CAE0128495.1"/>
    </source>
</evidence>
<dbReference type="AlphaFoldDB" id="A0A7S3F5Y0"/>
<protein>
    <submittedName>
        <fullName evidence="1">Uncharacterized protein</fullName>
    </submittedName>
</protein>
<proteinExistence type="predicted"/>
<reference evidence="1" key="1">
    <citation type="submission" date="2021-01" db="EMBL/GenBank/DDBJ databases">
        <authorList>
            <person name="Corre E."/>
            <person name="Pelletier E."/>
            <person name="Niang G."/>
            <person name="Scheremetjew M."/>
            <person name="Finn R."/>
            <person name="Kale V."/>
            <person name="Holt S."/>
            <person name="Cochrane G."/>
            <person name="Meng A."/>
            <person name="Brown T."/>
            <person name="Cohen L."/>
        </authorList>
    </citation>
    <scope>NUCLEOTIDE SEQUENCE</scope>
    <source>
        <strain evidence="1">RCC927</strain>
    </source>
</reference>
<accession>A0A7S3F5Y0</accession>